<dbReference type="RefSeq" id="WP_007466715.1">
    <property type="nucleotide sequence ID" value="NZ_KI391954.1"/>
</dbReference>
<gene>
    <name evidence="1" type="ORF">HMPREF9336_00064</name>
</gene>
<evidence type="ECO:0000313" key="1">
    <source>
        <dbReference type="EMBL" id="EFV15092.1"/>
    </source>
</evidence>
<keyword evidence="2" id="KW-1185">Reference proteome</keyword>
<evidence type="ECO:0000313" key="2">
    <source>
        <dbReference type="Proteomes" id="UP000004816"/>
    </source>
</evidence>
<reference evidence="1 2" key="1">
    <citation type="journal article" date="2011" name="Stand. Genomic Sci.">
        <title>High quality draft genome sequence of Segniliparus rugosus CDC 945(T)= (ATCC BAA-974(T)).</title>
        <authorList>
            <person name="Earl A.M."/>
            <person name="Desjardins C.A."/>
            <person name="Fitzgerald M.G."/>
            <person name="Arachchi H.M."/>
            <person name="Zeng Q."/>
            <person name="Mehta T."/>
            <person name="Griggs A."/>
            <person name="Birren B.W."/>
            <person name="Toney N.C."/>
            <person name="Carr J."/>
            <person name="Posey J."/>
            <person name="Butler W.R."/>
        </authorList>
    </citation>
    <scope>NUCLEOTIDE SEQUENCE [LARGE SCALE GENOMIC DNA]</scope>
    <source>
        <strain evidence="2">ATCC BAA-974 / DSM 45345 / CCUG 50838 / CIP 108380 / JCM 13579 / CDC 945</strain>
    </source>
</reference>
<dbReference type="OrthoDB" id="9794241at2"/>
<dbReference type="eggNOG" id="COG5587">
    <property type="taxonomic scope" value="Bacteria"/>
</dbReference>
<sequence length="212" mass="23794">MSEFTGVPEDAVAFYRELVLNNEKAWWEANKSRYATSVREPIGALVKALEPDFGEGALFRPHRDVRFSKDKSPYKDRQGAWIPAAPGIGWYVQIDWSGLKTAAGIYAPSPPQLARLRAAVADDAKGRELEGLLAALREAGLDVRGEQLKTKPKGYPADHPRLELLRHKSLVAWHEHGFPEWLDQPEAASRVRSDWDSMRPLVDWLAVRVGSD</sequence>
<dbReference type="PIRSF" id="PIRSF028451">
    <property type="entry name" value="UCP028451"/>
    <property type="match status" value="1"/>
</dbReference>
<dbReference type="NCBIfam" id="TIGR02453">
    <property type="entry name" value="TIGR02453 family protein"/>
    <property type="match status" value="1"/>
</dbReference>
<organism evidence="1 2">
    <name type="scientific">Segniliparus rugosus (strain ATCC BAA-974 / DSM 45345 / CCUG 50838 / CIP 108380 / JCM 13579 / CDC 945)</name>
    <dbReference type="NCBI Taxonomy" id="679197"/>
    <lineage>
        <taxon>Bacteria</taxon>
        <taxon>Bacillati</taxon>
        <taxon>Actinomycetota</taxon>
        <taxon>Actinomycetes</taxon>
        <taxon>Mycobacteriales</taxon>
        <taxon>Segniliparaceae</taxon>
        <taxon>Segniliparus</taxon>
    </lineage>
</organism>
<name>E5XKP5_SEGRC</name>
<comment type="caution">
    <text evidence="1">The sequence shown here is derived from an EMBL/GenBank/DDBJ whole genome shotgun (WGS) entry which is preliminary data.</text>
</comment>
<dbReference type="EMBL" id="ACZI02000003">
    <property type="protein sequence ID" value="EFV15092.1"/>
    <property type="molecule type" value="Genomic_DNA"/>
</dbReference>
<accession>E5XKP5</accession>
<dbReference type="InterPro" id="IPR015996">
    <property type="entry name" value="UCP028451"/>
</dbReference>
<protein>
    <submittedName>
        <fullName evidence="1">TIGR02453 family protein</fullName>
    </submittedName>
</protein>
<dbReference type="PANTHER" id="PTHR36452">
    <property type="entry name" value="CHROMOSOME 12, WHOLE GENOME SHOTGUN SEQUENCE"/>
    <property type="match status" value="1"/>
</dbReference>
<dbReference type="InterPro" id="IPR012808">
    <property type="entry name" value="CHP02453"/>
</dbReference>
<dbReference type="HOGENOM" id="CLU_036742_2_2_11"/>
<dbReference type="PANTHER" id="PTHR36452:SF1">
    <property type="entry name" value="DUF2461 DOMAIN-CONTAINING PROTEIN"/>
    <property type="match status" value="1"/>
</dbReference>
<dbReference type="Proteomes" id="UP000004816">
    <property type="component" value="Unassembled WGS sequence"/>
</dbReference>
<dbReference type="AlphaFoldDB" id="E5XKP5"/>
<dbReference type="Pfam" id="PF09365">
    <property type="entry name" value="DUF2461"/>
    <property type="match status" value="1"/>
</dbReference>
<proteinExistence type="predicted"/>